<dbReference type="Proteomes" id="UP001256646">
    <property type="component" value="Unassembled WGS sequence"/>
</dbReference>
<dbReference type="EMBL" id="JAVJAN010000007">
    <property type="protein sequence ID" value="MDR5586527.1"/>
    <property type="molecule type" value="Genomic_DNA"/>
</dbReference>
<keyword evidence="2" id="KW-1185">Reference proteome</keyword>
<gene>
    <name evidence="1" type="ORF">RGC78_03520</name>
</gene>
<organism evidence="1 2">
    <name type="scientific">Clostridium aquiflavi</name>
    <dbReference type="NCBI Taxonomy" id="3073603"/>
    <lineage>
        <taxon>Bacteria</taxon>
        <taxon>Bacillati</taxon>
        <taxon>Bacillota</taxon>
        <taxon>Clostridia</taxon>
        <taxon>Eubacteriales</taxon>
        <taxon>Clostridiaceae</taxon>
        <taxon>Clostridium</taxon>
    </lineage>
</organism>
<reference evidence="1 2" key="1">
    <citation type="submission" date="2023-09" db="EMBL/GenBank/DDBJ databases">
        <authorList>
            <person name="Zhai L."/>
        </authorList>
    </citation>
    <scope>NUCLEOTIDE SEQUENCE [LARGE SCALE GENOMIC DNA]</scope>
    <source>
        <strain evidence="1 2">5 N-1</strain>
    </source>
</reference>
<protein>
    <recommendedName>
        <fullName evidence="3">Capsule polysaccharide biosynthesis protein</fullName>
    </recommendedName>
</protein>
<dbReference type="InterPro" id="IPR043148">
    <property type="entry name" value="TagF_C"/>
</dbReference>
<evidence type="ECO:0008006" key="3">
    <source>
        <dbReference type="Google" id="ProtNLM"/>
    </source>
</evidence>
<sequence length="381" mass="44236">MNKKVLLFSRDPGGANTVVPLYQKLKEEGYNVKIYGKDVALNRYEQYGLKGIDISGSLSYISEDGIYKFLLEEAPDFLITGTSADDFTEKYLWKCAERLKIPSFAILDQWINYGLRFSKFGVSQLKEYEKKKEHIYLPYKILVMDNYSKEQMIKEGIPEDKILISGQPYFDYLISKKETISDKVIKDFRKIIGFDMEDYIITYASEPLSKTYGESDTSEHYWGYSERSIFKEFINVLNQVRQKTNRKIGLIIRLHPKEDENNYNDLIDNINDNISILIDKKLDGFKLICTSNLICGMSSMFLIESAALGKSIISMQMGLNRDNPFILDKIGAVKSILYTKELEEKIEKFVMNDKNEGYEFKIQKGAIDNIINFMEEIICRY</sequence>
<comment type="caution">
    <text evidence="1">The sequence shown here is derived from an EMBL/GenBank/DDBJ whole genome shotgun (WGS) entry which is preliminary data.</text>
</comment>
<dbReference type="RefSeq" id="WP_252224794.1">
    <property type="nucleotide sequence ID" value="NZ_JAVJAN010000007.1"/>
</dbReference>
<dbReference type="Gene3D" id="3.40.50.12580">
    <property type="match status" value="1"/>
</dbReference>
<evidence type="ECO:0000313" key="1">
    <source>
        <dbReference type="EMBL" id="MDR5586527.1"/>
    </source>
</evidence>
<dbReference type="SUPFAM" id="SSF53756">
    <property type="entry name" value="UDP-Glycosyltransferase/glycogen phosphorylase"/>
    <property type="match status" value="1"/>
</dbReference>
<name>A0ABU1EDR8_9CLOT</name>
<evidence type="ECO:0000313" key="2">
    <source>
        <dbReference type="Proteomes" id="UP001256646"/>
    </source>
</evidence>
<proteinExistence type="predicted"/>
<accession>A0ABU1EDR8</accession>